<evidence type="ECO:0000313" key="2">
    <source>
        <dbReference type="EMBL" id="SEW33475.1"/>
    </source>
</evidence>
<dbReference type="AlphaFoldDB" id="A0A1I0R0F3"/>
<dbReference type="Proteomes" id="UP000199701">
    <property type="component" value="Unassembled WGS sequence"/>
</dbReference>
<protein>
    <submittedName>
        <fullName evidence="2">AAA domain-containing protein</fullName>
    </submittedName>
</protein>
<feature type="domain" description="Protein CR006 P-loop" evidence="1">
    <location>
        <begin position="5"/>
        <end position="146"/>
    </location>
</feature>
<gene>
    <name evidence="2" type="ORF">SAMN05421659_110118</name>
</gene>
<evidence type="ECO:0000313" key="3">
    <source>
        <dbReference type="Proteomes" id="UP000199701"/>
    </source>
</evidence>
<organism evidence="2 3">
    <name type="scientific">[Clostridium] fimetarium</name>
    <dbReference type="NCBI Taxonomy" id="99656"/>
    <lineage>
        <taxon>Bacteria</taxon>
        <taxon>Bacillati</taxon>
        <taxon>Bacillota</taxon>
        <taxon>Clostridia</taxon>
        <taxon>Lachnospirales</taxon>
        <taxon>Lachnospiraceae</taxon>
    </lineage>
</organism>
<dbReference type="Pfam" id="PF13166">
    <property type="entry name" value="AAA_13"/>
    <property type="match status" value="1"/>
</dbReference>
<proteinExistence type="predicted"/>
<sequence length="171" mass="20294">MKNIKNENKMIILTHNNHFYLNVKYPFNRCYNKASFFRLVSIGEKTVINEIASSKEDFNTSYQALWKELIFLYDNESASEEMLLNPMRRIVETYTKFNTMDHNIFCEKVTGAMKLFNVNSHSIDDLESDLCGKSKIEIVNIFYQCFQENDAIEHFNSYWPEYSLVSMTEER</sequence>
<name>A0A1I0R0F3_9FIRM</name>
<dbReference type="InterPro" id="IPR026866">
    <property type="entry name" value="CR006_AAA"/>
</dbReference>
<keyword evidence="3" id="KW-1185">Reference proteome</keyword>
<evidence type="ECO:0000259" key="1">
    <source>
        <dbReference type="Pfam" id="PF13166"/>
    </source>
</evidence>
<accession>A0A1I0R0F3</accession>
<reference evidence="2 3" key="1">
    <citation type="submission" date="2016-10" db="EMBL/GenBank/DDBJ databases">
        <authorList>
            <person name="de Groot N.N."/>
        </authorList>
    </citation>
    <scope>NUCLEOTIDE SEQUENCE [LARGE SCALE GENOMIC DNA]</scope>
    <source>
        <strain evidence="2 3">DSM 9179</strain>
    </source>
</reference>
<dbReference type="EMBL" id="FOJI01000010">
    <property type="protein sequence ID" value="SEW33475.1"/>
    <property type="molecule type" value="Genomic_DNA"/>
</dbReference>